<dbReference type="STRING" id="145388.A0A0D2MNG4"/>
<comment type="pathway">
    <text evidence="1">Cofactor biosynthesis; riboflavin biosynthesis.</text>
</comment>
<proteinExistence type="predicted"/>
<keyword evidence="7" id="KW-1185">Reference proteome</keyword>
<dbReference type="RefSeq" id="XP_013903259.1">
    <property type="nucleotide sequence ID" value="XM_014047805.1"/>
</dbReference>
<dbReference type="InterPro" id="IPR016193">
    <property type="entry name" value="Cytidine_deaminase-like"/>
</dbReference>
<feature type="region of interest" description="Disordered" evidence="4">
    <location>
        <begin position="324"/>
        <end position="359"/>
    </location>
</feature>
<dbReference type="InterPro" id="IPR037238">
    <property type="entry name" value="YbiA-like_sf"/>
</dbReference>
<evidence type="ECO:0000259" key="5">
    <source>
        <dbReference type="PROSITE" id="PS51747"/>
    </source>
</evidence>
<protein>
    <recommendedName>
        <fullName evidence="5">CMP/dCMP-type deaminase domain-containing protein</fullName>
    </recommendedName>
</protein>
<gene>
    <name evidence="6" type="ORF">MNEG_3720</name>
</gene>
<evidence type="ECO:0000313" key="6">
    <source>
        <dbReference type="EMBL" id="KIZ04240.1"/>
    </source>
</evidence>
<evidence type="ECO:0000256" key="1">
    <source>
        <dbReference type="ARBA" id="ARBA00005104"/>
    </source>
</evidence>
<feature type="compositionally biased region" description="Low complexity" evidence="4">
    <location>
        <begin position="496"/>
        <end position="520"/>
    </location>
</feature>
<evidence type="ECO:0000256" key="2">
    <source>
        <dbReference type="ARBA" id="ARBA00022857"/>
    </source>
</evidence>
<dbReference type="Pfam" id="PF01872">
    <property type="entry name" value="RibD_C"/>
    <property type="match status" value="2"/>
</dbReference>
<name>A0A0D2MNG4_9CHLO</name>
<dbReference type="KEGG" id="mng:MNEG_3720"/>
<dbReference type="SUPFAM" id="SSF53927">
    <property type="entry name" value="Cytidine deaminase-like"/>
    <property type="match status" value="1"/>
</dbReference>
<dbReference type="NCBIfam" id="TIGR02464">
    <property type="entry name" value="ribofla_fusion"/>
    <property type="match status" value="1"/>
</dbReference>
<dbReference type="InterPro" id="IPR002734">
    <property type="entry name" value="RibDG_C"/>
</dbReference>
<keyword evidence="2" id="KW-0521">NADP</keyword>
<dbReference type="Gene3D" id="1.10.357.40">
    <property type="entry name" value="YbiA-like"/>
    <property type="match status" value="1"/>
</dbReference>
<dbReference type="GeneID" id="25736598"/>
<dbReference type="CDD" id="cd15457">
    <property type="entry name" value="NADAR"/>
    <property type="match status" value="1"/>
</dbReference>
<dbReference type="PROSITE" id="PS51747">
    <property type="entry name" value="CYT_DCMP_DEAMINASES_2"/>
    <property type="match status" value="1"/>
</dbReference>
<dbReference type="GO" id="GO:0008703">
    <property type="term" value="F:5-amino-6-(5-phosphoribosylamino)uracil reductase activity"/>
    <property type="evidence" value="ECO:0007669"/>
    <property type="project" value="InterPro"/>
</dbReference>
<dbReference type="InterPro" id="IPR024072">
    <property type="entry name" value="DHFR-like_dom_sf"/>
</dbReference>
<dbReference type="InterPro" id="IPR012816">
    <property type="entry name" value="NADAR"/>
</dbReference>
<dbReference type="SUPFAM" id="SSF143990">
    <property type="entry name" value="YbiA-like"/>
    <property type="match status" value="1"/>
</dbReference>
<dbReference type="PANTHER" id="PTHR38011">
    <property type="entry name" value="DIHYDROFOLATE REDUCTASE FAMILY PROTEIN (AFU_ORTHOLOGUE AFUA_8G06820)"/>
    <property type="match status" value="1"/>
</dbReference>
<dbReference type="OrthoDB" id="206452at2759"/>
<dbReference type="InterPro" id="IPR002125">
    <property type="entry name" value="CMP_dCMP_dom"/>
</dbReference>
<sequence length="723" mass="74374">MDLRHLCDAAELAGASAGLTQPHPNAACLIVAPDGRVISSAFQRAHGSTPAEALATAAAGGAAAGATAYLNLESGDCHGDDRAIAALVQSGVSRVVVGLRHPLRHLRNKAVTALRRAGVRTDVLGDGGAGAPAAALVLPGGEASSGGGGDAAADAAQAALLACLKANEGLLHRAVLRRPLSVLKYAMTLDGKIATSSGHAAWVSSAASRARVFEMRARSDAVIVGGNTVRRDNPNLTTRREGGFAPWRIVMSRSLDLPSEANLWDVSAAPTIVMTQRGARRDFQQLLRGKGVEVVEFDFLTPENVAEYCNERGFLQVRLARAPPSCPPPAAQRSPLQGANSRPPAPLETRSWPPAADVPGSRAPRARLLGLQVFWECGGTLSAPAISSGVIHKVMAFVAPKIIGGDRAPCPVGELGFVEMTQAVNLIDTEYHPSGPDLLVTGYLPSSGGLLALEQALSYPGHKPGSLAPGAWGAEAELAAAAAAQQQGGSGGPGAGAADPATGTAGAAGAAGAASSSQLGRNKGGGPRVIQFYKAWDEWGALGNFSPHPISVPGAEGGGEGELWPSVEHFYQAAKFRTDGSGVARALAASIRAAESPEEAARIGRRAERAQPELIRPDWAAAKRGVMLRALRAKFTQHEGPRRMLLSTAGDAAAGVPAARLVEASPNDTFWGQGFAGGGRNQLGALLMELREELAAEATAASAGSKQQQQQQQQQQQAVATPA</sequence>
<dbReference type="InterPro" id="IPR050765">
    <property type="entry name" value="Riboflavin_Biosynth_HTPR"/>
</dbReference>
<organism evidence="6 7">
    <name type="scientific">Monoraphidium neglectum</name>
    <dbReference type="NCBI Taxonomy" id="145388"/>
    <lineage>
        <taxon>Eukaryota</taxon>
        <taxon>Viridiplantae</taxon>
        <taxon>Chlorophyta</taxon>
        <taxon>core chlorophytes</taxon>
        <taxon>Chlorophyceae</taxon>
        <taxon>CS clade</taxon>
        <taxon>Sphaeropleales</taxon>
        <taxon>Selenastraceae</taxon>
        <taxon>Monoraphidium</taxon>
    </lineage>
</organism>
<dbReference type="Proteomes" id="UP000054498">
    <property type="component" value="Unassembled WGS sequence"/>
</dbReference>
<dbReference type="Gene3D" id="3.40.140.10">
    <property type="entry name" value="Cytidine Deaminase, domain 2"/>
    <property type="match status" value="1"/>
</dbReference>
<dbReference type="Gene3D" id="3.40.430.10">
    <property type="entry name" value="Dihydrofolate Reductase, subunit A"/>
    <property type="match status" value="2"/>
</dbReference>
<feature type="compositionally biased region" description="Low complexity" evidence="4">
    <location>
        <begin position="697"/>
        <end position="717"/>
    </location>
</feature>
<feature type="domain" description="CMP/dCMP-type deaminase" evidence="5">
    <location>
        <begin position="1"/>
        <end position="114"/>
    </location>
</feature>
<feature type="region of interest" description="Disordered" evidence="4">
    <location>
        <begin position="697"/>
        <end position="723"/>
    </location>
</feature>
<dbReference type="EMBL" id="KK100700">
    <property type="protein sequence ID" value="KIZ04240.1"/>
    <property type="molecule type" value="Genomic_DNA"/>
</dbReference>
<dbReference type="Pfam" id="PF08719">
    <property type="entry name" value="NADAR"/>
    <property type="match status" value="1"/>
</dbReference>
<dbReference type="AlphaFoldDB" id="A0A0D2MNG4"/>
<feature type="region of interest" description="Disordered" evidence="4">
    <location>
        <begin position="483"/>
        <end position="523"/>
    </location>
</feature>
<keyword evidence="3" id="KW-0560">Oxidoreductase</keyword>
<accession>A0A0D2MNG4</accession>
<reference evidence="6 7" key="1">
    <citation type="journal article" date="2013" name="BMC Genomics">
        <title>Reconstruction of the lipid metabolism for the microalga Monoraphidium neglectum from its genome sequence reveals characteristics suitable for biofuel production.</title>
        <authorList>
            <person name="Bogen C."/>
            <person name="Al-Dilaimi A."/>
            <person name="Albersmeier A."/>
            <person name="Wichmann J."/>
            <person name="Grundmann M."/>
            <person name="Rupp O."/>
            <person name="Lauersen K.J."/>
            <person name="Blifernez-Klassen O."/>
            <person name="Kalinowski J."/>
            <person name="Goesmann A."/>
            <person name="Mussgnug J.H."/>
            <person name="Kruse O."/>
        </authorList>
    </citation>
    <scope>NUCLEOTIDE SEQUENCE [LARGE SCALE GENOMIC DNA]</scope>
    <source>
        <strain evidence="6 7">SAG 48.87</strain>
    </source>
</reference>
<dbReference type="PANTHER" id="PTHR38011:SF7">
    <property type="entry name" value="2,5-DIAMINO-6-RIBOSYLAMINO-4(3H)-PYRIMIDINONE 5'-PHOSPHATE REDUCTASE"/>
    <property type="match status" value="1"/>
</dbReference>
<evidence type="ECO:0000256" key="3">
    <source>
        <dbReference type="ARBA" id="ARBA00023002"/>
    </source>
</evidence>
<dbReference type="SUPFAM" id="SSF53597">
    <property type="entry name" value="Dihydrofolate reductase-like"/>
    <property type="match status" value="2"/>
</dbReference>
<dbReference type="GO" id="GO:0009231">
    <property type="term" value="P:riboflavin biosynthetic process"/>
    <property type="evidence" value="ECO:0007669"/>
    <property type="project" value="InterPro"/>
</dbReference>
<evidence type="ECO:0000313" key="7">
    <source>
        <dbReference type="Proteomes" id="UP000054498"/>
    </source>
</evidence>
<evidence type="ECO:0000256" key="4">
    <source>
        <dbReference type="SAM" id="MobiDB-lite"/>
    </source>
</evidence>